<gene>
    <name evidence="2" type="ORF">EVAR_94730_1</name>
</gene>
<evidence type="ECO:0000313" key="2">
    <source>
        <dbReference type="EMBL" id="GBP30550.1"/>
    </source>
</evidence>
<keyword evidence="3" id="KW-1185">Reference proteome</keyword>
<feature type="compositionally biased region" description="Polar residues" evidence="1">
    <location>
        <begin position="13"/>
        <end position="22"/>
    </location>
</feature>
<dbReference type="EMBL" id="BGZK01000234">
    <property type="protein sequence ID" value="GBP30550.1"/>
    <property type="molecule type" value="Genomic_DNA"/>
</dbReference>
<protein>
    <submittedName>
        <fullName evidence="2">Uncharacterized protein</fullName>
    </submittedName>
</protein>
<evidence type="ECO:0000256" key="1">
    <source>
        <dbReference type="SAM" id="MobiDB-lite"/>
    </source>
</evidence>
<sequence>MTHRPHDVRRAGSFQSDSVNKSDTAESRSFLVGTTESGLEFQPPRTRLELTLEWDWERNSKRDQLS</sequence>
<feature type="region of interest" description="Disordered" evidence="1">
    <location>
        <begin position="1"/>
        <end position="40"/>
    </location>
</feature>
<evidence type="ECO:0000313" key="3">
    <source>
        <dbReference type="Proteomes" id="UP000299102"/>
    </source>
</evidence>
<accession>A0A4C1UWE1</accession>
<dbReference type="Proteomes" id="UP000299102">
    <property type="component" value="Unassembled WGS sequence"/>
</dbReference>
<reference evidence="2 3" key="1">
    <citation type="journal article" date="2019" name="Commun. Biol.">
        <title>The bagworm genome reveals a unique fibroin gene that provides high tensile strength.</title>
        <authorList>
            <person name="Kono N."/>
            <person name="Nakamura H."/>
            <person name="Ohtoshi R."/>
            <person name="Tomita M."/>
            <person name="Numata K."/>
            <person name="Arakawa K."/>
        </authorList>
    </citation>
    <scope>NUCLEOTIDE SEQUENCE [LARGE SCALE GENOMIC DNA]</scope>
</reference>
<name>A0A4C1UWE1_EUMVA</name>
<proteinExistence type="predicted"/>
<dbReference type="AlphaFoldDB" id="A0A4C1UWE1"/>
<feature type="compositionally biased region" description="Basic and acidic residues" evidence="1">
    <location>
        <begin position="1"/>
        <end position="10"/>
    </location>
</feature>
<comment type="caution">
    <text evidence="2">The sequence shown here is derived from an EMBL/GenBank/DDBJ whole genome shotgun (WGS) entry which is preliminary data.</text>
</comment>
<organism evidence="2 3">
    <name type="scientific">Eumeta variegata</name>
    <name type="common">Bagworm moth</name>
    <name type="synonym">Eumeta japonica</name>
    <dbReference type="NCBI Taxonomy" id="151549"/>
    <lineage>
        <taxon>Eukaryota</taxon>
        <taxon>Metazoa</taxon>
        <taxon>Ecdysozoa</taxon>
        <taxon>Arthropoda</taxon>
        <taxon>Hexapoda</taxon>
        <taxon>Insecta</taxon>
        <taxon>Pterygota</taxon>
        <taxon>Neoptera</taxon>
        <taxon>Endopterygota</taxon>
        <taxon>Lepidoptera</taxon>
        <taxon>Glossata</taxon>
        <taxon>Ditrysia</taxon>
        <taxon>Tineoidea</taxon>
        <taxon>Psychidae</taxon>
        <taxon>Oiketicinae</taxon>
        <taxon>Eumeta</taxon>
    </lineage>
</organism>